<dbReference type="GO" id="GO:0006412">
    <property type="term" value="P:translation"/>
    <property type="evidence" value="ECO:0007669"/>
    <property type="project" value="TreeGrafter"/>
</dbReference>
<dbReference type="Pfam" id="PF14955">
    <property type="entry name" value="MRP-S24"/>
    <property type="match status" value="1"/>
</dbReference>
<evidence type="ECO:0000256" key="6">
    <source>
        <dbReference type="ARBA" id="ARBA00023274"/>
    </source>
</evidence>
<evidence type="ECO:0000256" key="5">
    <source>
        <dbReference type="ARBA" id="ARBA00023128"/>
    </source>
</evidence>
<sequence length="140" mass="15263">AARVRVGKGDRPVTYEEAHRHTSSHTARAGSPSTPVTWTESGGRSGPSRTCSSASSSSNVPRLPGEQVVIKRRQRARGLRRLPAKTAAQKFYFLLGYSETLLSHFYKCPVKLEVQTLEGGSRTSTSEGRGGEGLDCVFRR</sequence>
<dbReference type="GO" id="GO:0005739">
    <property type="term" value="C:mitochondrion"/>
    <property type="evidence" value="ECO:0007669"/>
    <property type="project" value="UniProtKB-SubCell"/>
</dbReference>
<dbReference type="InterPro" id="IPR026146">
    <property type="entry name" value="Ribosomal_uS3m"/>
</dbReference>
<comment type="similarity">
    <text evidence="2">Belongs to the universal ribosomal protein uS3 family.</text>
</comment>
<dbReference type="GO" id="GO:1990904">
    <property type="term" value="C:ribonucleoprotein complex"/>
    <property type="evidence" value="ECO:0007669"/>
    <property type="project" value="UniProtKB-KW"/>
</dbReference>
<proteinExistence type="inferred from homology"/>
<accession>A0AAD8D7W4</accession>
<evidence type="ECO:0000256" key="4">
    <source>
        <dbReference type="ARBA" id="ARBA00022980"/>
    </source>
</evidence>
<feature type="compositionally biased region" description="Basic and acidic residues" evidence="7">
    <location>
        <begin position="129"/>
        <end position="140"/>
    </location>
</feature>
<keyword evidence="4 8" id="KW-0689">Ribosomal protein</keyword>
<evidence type="ECO:0000256" key="1">
    <source>
        <dbReference type="ARBA" id="ARBA00004173"/>
    </source>
</evidence>
<protein>
    <submittedName>
        <fullName evidence="8">28S ribosomal protein S24, mitochondrial</fullName>
    </submittedName>
</protein>
<dbReference type="Proteomes" id="UP001230051">
    <property type="component" value="Unassembled WGS sequence"/>
</dbReference>
<evidence type="ECO:0000256" key="3">
    <source>
        <dbReference type="ARBA" id="ARBA00022946"/>
    </source>
</evidence>
<feature type="compositionally biased region" description="Basic and acidic residues" evidence="7">
    <location>
        <begin position="7"/>
        <end position="20"/>
    </location>
</feature>
<feature type="region of interest" description="Disordered" evidence="7">
    <location>
        <begin position="120"/>
        <end position="140"/>
    </location>
</feature>
<feature type="region of interest" description="Disordered" evidence="7">
    <location>
        <begin position="1"/>
        <end position="68"/>
    </location>
</feature>
<comment type="caution">
    <text evidence="8">The sequence shown here is derived from an EMBL/GenBank/DDBJ whole genome shotgun (WGS) entry which is preliminary data.</text>
</comment>
<keyword evidence="5" id="KW-0496">Mitochondrion</keyword>
<dbReference type="AlphaFoldDB" id="A0AAD8D7W4"/>
<dbReference type="GO" id="GO:0005840">
    <property type="term" value="C:ribosome"/>
    <property type="evidence" value="ECO:0007669"/>
    <property type="project" value="UniProtKB-KW"/>
</dbReference>
<gene>
    <name evidence="8" type="primary">mrps24-a</name>
    <name evidence="8" type="ORF">AOXY_G16365</name>
</gene>
<reference evidence="8" key="1">
    <citation type="submission" date="2022-02" db="EMBL/GenBank/DDBJ databases">
        <title>Atlantic sturgeon de novo genome assembly.</title>
        <authorList>
            <person name="Stock M."/>
            <person name="Klopp C."/>
            <person name="Guiguen Y."/>
            <person name="Cabau C."/>
            <person name="Parinello H."/>
            <person name="Santidrian Yebra-Pimentel E."/>
            <person name="Kuhl H."/>
            <person name="Dirks R.P."/>
            <person name="Guessner J."/>
            <person name="Wuertz S."/>
            <person name="Du K."/>
            <person name="Schartl M."/>
        </authorList>
    </citation>
    <scope>NUCLEOTIDE SEQUENCE</scope>
    <source>
        <strain evidence="8">STURGEONOMICS-FGT-2020</strain>
        <tissue evidence="8">Whole blood</tissue>
    </source>
</reference>
<name>A0AAD8D7W4_ACIOX</name>
<feature type="compositionally biased region" description="Low complexity" evidence="7">
    <location>
        <begin position="46"/>
        <end position="58"/>
    </location>
</feature>
<comment type="subcellular location">
    <subcellularLocation>
        <location evidence="1">Mitochondrion</location>
    </subcellularLocation>
</comment>
<evidence type="ECO:0000313" key="9">
    <source>
        <dbReference type="Proteomes" id="UP001230051"/>
    </source>
</evidence>
<dbReference type="EMBL" id="JAGXEW010000014">
    <property type="protein sequence ID" value="KAK1164300.1"/>
    <property type="molecule type" value="Genomic_DNA"/>
</dbReference>
<dbReference type="PANTHER" id="PTHR21244">
    <property type="entry name" value="MITOCHONDRIAL 28S RIBOSOMAL PROTEIN S24"/>
    <property type="match status" value="1"/>
</dbReference>
<evidence type="ECO:0000256" key="7">
    <source>
        <dbReference type="SAM" id="MobiDB-lite"/>
    </source>
</evidence>
<feature type="compositionally biased region" description="Polar residues" evidence="7">
    <location>
        <begin position="31"/>
        <end position="42"/>
    </location>
</feature>
<keyword evidence="3" id="KW-0809">Transit peptide</keyword>
<organism evidence="8 9">
    <name type="scientific">Acipenser oxyrinchus oxyrinchus</name>
    <dbReference type="NCBI Taxonomy" id="40147"/>
    <lineage>
        <taxon>Eukaryota</taxon>
        <taxon>Metazoa</taxon>
        <taxon>Chordata</taxon>
        <taxon>Craniata</taxon>
        <taxon>Vertebrata</taxon>
        <taxon>Euteleostomi</taxon>
        <taxon>Actinopterygii</taxon>
        <taxon>Chondrostei</taxon>
        <taxon>Acipenseriformes</taxon>
        <taxon>Acipenseridae</taxon>
        <taxon>Acipenser</taxon>
    </lineage>
</organism>
<dbReference type="PANTHER" id="PTHR21244:SF1">
    <property type="entry name" value="SMALL RIBOSOMAL SUBUNIT PROTEIN US3M"/>
    <property type="match status" value="1"/>
</dbReference>
<keyword evidence="6" id="KW-0687">Ribonucleoprotein</keyword>
<evidence type="ECO:0000256" key="2">
    <source>
        <dbReference type="ARBA" id="ARBA00010761"/>
    </source>
</evidence>
<keyword evidence="9" id="KW-1185">Reference proteome</keyword>
<feature type="non-terminal residue" evidence="8">
    <location>
        <position position="140"/>
    </location>
</feature>
<evidence type="ECO:0000313" key="8">
    <source>
        <dbReference type="EMBL" id="KAK1164300.1"/>
    </source>
</evidence>